<proteinExistence type="predicted"/>
<evidence type="ECO:0000256" key="1">
    <source>
        <dbReference type="SAM" id="Coils"/>
    </source>
</evidence>
<evidence type="ECO:0000313" key="5">
    <source>
        <dbReference type="Proteomes" id="UP000030742"/>
    </source>
</evidence>
<dbReference type="GO" id="GO:0051256">
    <property type="term" value="P:mitotic spindle midzone assembly"/>
    <property type="evidence" value="ECO:0007669"/>
    <property type="project" value="TreeGrafter"/>
</dbReference>
<dbReference type="PANTHER" id="PTHR21831">
    <property type="entry name" value="MICROTUBULE-ASSOCIATED PROTEIN 10"/>
    <property type="match status" value="1"/>
</dbReference>
<dbReference type="InterPro" id="IPR039302">
    <property type="entry name" value="MAP10"/>
</dbReference>
<feature type="region of interest" description="Disordered" evidence="2">
    <location>
        <begin position="754"/>
        <end position="812"/>
    </location>
</feature>
<dbReference type="EMBL" id="KB632341">
    <property type="protein sequence ID" value="ERL92999.1"/>
    <property type="molecule type" value="Genomic_DNA"/>
</dbReference>
<evidence type="ECO:0000313" key="4">
    <source>
        <dbReference type="EMBL" id="ERL92999.1"/>
    </source>
</evidence>
<dbReference type="GO" id="GO:1990023">
    <property type="term" value="C:mitotic spindle midzone"/>
    <property type="evidence" value="ECO:0007669"/>
    <property type="project" value="TreeGrafter"/>
</dbReference>
<dbReference type="OMA" id="GNYQEIG"/>
<dbReference type="PANTHER" id="PTHR21831:SF2">
    <property type="entry name" value="MICROTUBULE-ASSOCIATED PROTEIN 10"/>
    <property type="match status" value="1"/>
</dbReference>
<dbReference type="Pfam" id="PF14924">
    <property type="entry name" value="MAP10_N"/>
    <property type="match status" value="1"/>
</dbReference>
<dbReference type="GO" id="GO:0030496">
    <property type="term" value="C:midbody"/>
    <property type="evidence" value="ECO:0007669"/>
    <property type="project" value="TreeGrafter"/>
</dbReference>
<dbReference type="GO" id="GO:0031122">
    <property type="term" value="P:cytoplasmic microtubule organization"/>
    <property type="evidence" value="ECO:0007669"/>
    <property type="project" value="TreeGrafter"/>
</dbReference>
<keyword evidence="1" id="KW-0175">Coiled coil</keyword>
<feature type="coiled-coil region" evidence="1">
    <location>
        <begin position="128"/>
        <end position="155"/>
    </location>
</feature>
<protein>
    <submittedName>
        <fullName evidence="3">Uncharacterized protein</fullName>
    </submittedName>
</protein>
<dbReference type="GO" id="GO:0005813">
    <property type="term" value="C:centrosome"/>
    <property type="evidence" value="ECO:0007669"/>
    <property type="project" value="TreeGrafter"/>
</dbReference>
<evidence type="ECO:0000313" key="3">
    <source>
        <dbReference type="EMBL" id="ENN75524.1"/>
    </source>
</evidence>
<dbReference type="OrthoDB" id="6624851at2759"/>
<feature type="non-terminal residue" evidence="3">
    <location>
        <position position="1"/>
    </location>
</feature>
<dbReference type="EMBL" id="KB741011">
    <property type="protein sequence ID" value="ENN75524.1"/>
    <property type="molecule type" value="Genomic_DNA"/>
</dbReference>
<dbReference type="GO" id="GO:0008017">
    <property type="term" value="F:microtubule binding"/>
    <property type="evidence" value="ECO:0007669"/>
    <property type="project" value="InterPro"/>
</dbReference>
<dbReference type="AlphaFoldDB" id="N6T5Q0"/>
<sequence>MFTFPPYPPKDYELKDVPKIQRSSPQFTPGGEPRVTQSTLGQFCSPIEYQEGETPKKIQGLKCSQHMLEKWTNEARAFWVDEPGKDDYFLHDLFRKFDVKRDSYDPAYRHKEKVFNRSYKYELVCLEEQRLQKLREKCQREQSALEESFRTAQKKEHAESHPPMKVVKCVKQPPFWWQDCGNMGDLKENAANFNLPLSLEAPANRHPGRWAKEPCLTAVVVDDPCRRKHEMHSYVWLEGLLLASNRPFAGWVSHSGTQLATSTTPITLPQTSSLGRKSSPNKNLLSAGSFNITSFIGSASHQNYSFCNLLNSEMEKIVTENLFLLEFLVDNVQLGEKCECDAPPGETCVSFQFLDNAPLDVCEADFSPKRNLKKGDKESVKSGKSCLFSLSPEQAAGASEQFDICVSVMKKMQPGWLPEKVEIGNSLISIANLFNELISSVELSDGSSPTAKTLKDDFDINDPQGSLIGKISVYVRMSCFGKLIVTQFQMNLDDKSVLFKDKEGKSLYRYKKYNKDCPRTPCGGQKPPQQQDFGKEYDCPFAPCGVDQPPNFAQSAPMGSSRPMNYGSTQAPGFGTQTMMTPCNECGFVPNPACMPPMPPMMMGGYTEVPLPVAAPTPEGNYQEIGASMGGNSLTIRVHKDKGKLEPVDPNGDDCICGGNDVNPGAVVPVGYPNKTQQVFAMRPGASPNSPFSFKMGQCGDSPPVGGSNGNNIVVNPPVHTAPDGTQFTEFSDPNKETFILRIGKKSEGIDKKNNLELELQTPKAPPLKPIPKKETIETQWDPQDAGAEDTGSKKSKGKADKGGKGKGKKKK</sequence>
<gene>
    <name evidence="4" type="ORF">D910_10302</name>
    <name evidence="3" type="ORF">YQE_07867</name>
</gene>
<accession>N6T5Q0</accession>
<dbReference type="GO" id="GO:0005881">
    <property type="term" value="C:cytoplasmic microtubule"/>
    <property type="evidence" value="ECO:0007669"/>
    <property type="project" value="TreeGrafter"/>
</dbReference>
<evidence type="ECO:0000256" key="2">
    <source>
        <dbReference type="SAM" id="MobiDB-lite"/>
    </source>
</evidence>
<name>N6T5Q0_DENPD</name>
<dbReference type="GO" id="GO:0097431">
    <property type="term" value="C:mitotic spindle pole"/>
    <property type="evidence" value="ECO:0007669"/>
    <property type="project" value="TreeGrafter"/>
</dbReference>
<dbReference type="GO" id="GO:0032467">
    <property type="term" value="P:positive regulation of cytokinesis"/>
    <property type="evidence" value="ECO:0007669"/>
    <property type="project" value="TreeGrafter"/>
</dbReference>
<organism evidence="3">
    <name type="scientific">Dendroctonus ponderosae</name>
    <name type="common">Mountain pine beetle</name>
    <dbReference type="NCBI Taxonomy" id="77166"/>
    <lineage>
        <taxon>Eukaryota</taxon>
        <taxon>Metazoa</taxon>
        <taxon>Ecdysozoa</taxon>
        <taxon>Arthropoda</taxon>
        <taxon>Hexapoda</taxon>
        <taxon>Insecta</taxon>
        <taxon>Pterygota</taxon>
        <taxon>Neoptera</taxon>
        <taxon>Endopterygota</taxon>
        <taxon>Coleoptera</taxon>
        <taxon>Polyphaga</taxon>
        <taxon>Cucujiformia</taxon>
        <taxon>Curculionidae</taxon>
        <taxon>Scolytinae</taxon>
        <taxon>Dendroctonus</taxon>
    </lineage>
</organism>
<reference evidence="3 5" key="1">
    <citation type="journal article" date="2013" name="Genome Biol.">
        <title>Draft genome of the mountain pine beetle, Dendroctonus ponderosae Hopkins, a major forest pest.</title>
        <authorList>
            <person name="Keeling C.I."/>
            <person name="Yuen M.M."/>
            <person name="Liao N.Y."/>
            <person name="Docking T.R."/>
            <person name="Chan S.K."/>
            <person name="Taylor G.A."/>
            <person name="Palmquist D.L."/>
            <person name="Jackman S.D."/>
            <person name="Nguyen A."/>
            <person name="Li M."/>
            <person name="Henderson H."/>
            <person name="Janes J.K."/>
            <person name="Zhao Y."/>
            <person name="Pandoh P."/>
            <person name="Moore R."/>
            <person name="Sperling F.A."/>
            <person name="Huber D.P."/>
            <person name="Birol I."/>
            <person name="Jones S.J."/>
            <person name="Bohlmann J."/>
        </authorList>
    </citation>
    <scope>NUCLEOTIDE SEQUENCE</scope>
</reference>
<dbReference type="Proteomes" id="UP000030742">
    <property type="component" value="Unassembled WGS sequence"/>
</dbReference>